<proteinExistence type="inferred from homology"/>
<feature type="domain" description="YetF C-terminal" evidence="8">
    <location>
        <begin position="87"/>
        <end position="156"/>
    </location>
</feature>
<dbReference type="GO" id="GO:0005886">
    <property type="term" value="C:plasma membrane"/>
    <property type="evidence" value="ECO:0007669"/>
    <property type="project" value="UniProtKB-SubCell"/>
</dbReference>
<feature type="domain" description="YetF-like N-terminal transmembrane" evidence="9">
    <location>
        <begin position="17"/>
        <end position="84"/>
    </location>
</feature>
<dbReference type="InterPro" id="IPR023090">
    <property type="entry name" value="UPF0702_alpha/beta_dom_sf"/>
</dbReference>
<gene>
    <name evidence="10" type="ORF">AVDCRST_MAG33-2258</name>
</gene>
<dbReference type="InterPro" id="IPR048454">
    <property type="entry name" value="YetF_N"/>
</dbReference>
<evidence type="ECO:0000313" key="10">
    <source>
        <dbReference type="EMBL" id="CAA9568200.1"/>
    </source>
</evidence>
<evidence type="ECO:0000259" key="8">
    <source>
        <dbReference type="Pfam" id="PF04239"/>
    </source>
</evidence>
<comment type="subcellular location">
    <subcellularLocation>
        <location evidence="1">Cell membrane</location>
        <topology evidence="1">Multi-pass membrane protein</topology>
    </subcellularLocation>
</comment>
<dbReference type="PANTHER" id="PTHR34582">
    <property type="entry name" value="UPF0702 TRANSMEMBRANE PROTEIN YCAP"/>
    <property type="match status" value="1"/>
</dbReference>
<keyword evidence="3" id="KW-1003">Cell membrane</keyword>
<accession>A0A6J4V8A4</accession>
<name>A0A6J4V8A4_9BACT</name>
<evidence type="ECO:0000256" key="3">
    <source>
        <dbReference type="ARBA" id="ARBA00022475"/>
    </source>
</evidence>
<dbReference type="PANTHER" id="PTHR34582:SF6">
    <property type="entry name" value="UPF0702 TRANSMEMBRANE PROTEIN YCAP"/>
    <property type="match status" value="1"/>
</dbReference>
<organism evidence="10">
    <name type="scientific">uncultured Thermomicrobiales bacterium</name>
    <dbReference type="NCBI Taxonomy" id="1645740"/>
    <lineage>
        <taxon>Bacteria</taxon>
        <taxon>Pseudomonadati</taxon>
        <taxon>Thermomicrobiota</taxon>
        <taxon>Thermomicrobia</taxon>
        <taxon>Thermomicrobiales</taxon>
        <taxon>environmental samples</taxon>
    </lineage>
</organism>
<feature type="transmembrane region" description="Helical" evidence="7">
    <location>
        <begin position="41"/>
        <end position="58"/>
    </location>
</feature>
<protein>
    <recommendedName>
        <fullName evidence="11">DUF421 domain-containing protein</fullName>
    </recommendedName>
</protein>
<feature type="transmembrane region" description="Helical" evidence="7">
    <location>
        <begin position="12"/>
        <end position="29"/>
    </location>
</feature>
<keyword evidence="6 7" id="KW-0472">Membrane</keyword>
<dbReference type="Gene3D" id="3.30.240.20">
    <property type="entry name" value="bsu07140 like domains"/>
    <property type="match status" value="1"/>
</dbReference>
<evidence type="ECO:0000256" key="7">
    <source>
        <dbReference type="SAM" id="Phobius"/>
    </source>
</evidence>
<evidence type="ECO:0000256" key="2">
    <source>
        <dbReference type="ARBA" id="ARBA00006448"/>
    </source>
</evidence>
<dbReference type="EMBL" id="CADCWK010000256">
    <property type="protein sequence ID" value="CAA9568200.1"/>
    <property type="molecule type" value="Genomic_DNA"/>
</dbReference>
<comment type="similarity">
    <text evidence="2">Belongs to the UPF0702 family.</text>
</comment>
<sequence>MFFDSWGELGRVVLVGTLAYLGLVTMLRLSGNRTLAKMNAFDFVVTVALGSTLATILLSRDVALAEGLVAFGLLIGLQYAITWLSVRSSTVNGLVKAEPRLLLHRGQLLHRQMRAARVVEGEILAAVRQEGIGSLEDVDAVVLETDGAFSIVQSSGATGRSTLTGLGPQP</sequence>
<dbReference type="Pfam" id="PF04239">
    <property type="entry name" value="DUF421"/>
    <property type="match status" value="1"/>
</dbReference>
<dbReference type="Pfam" id="PF20730">
    <property type="entry name" value="YetF_N"/>
    <property type="match status" value="1"/>
</dbReference>
<evidence type="ECO:0000256" key="5">
    <source>
        <dbReference type="ARBA" id="ARBA00022989"/>
    </source>
</evidence>
<keyword evidence="4 7" id="KW-0812">Transmembrane</keyword>
<evidence type="ECO:0000259" key="9">
    <source>
        <dbReference type="Pfam" id="PF20730"/>
    </source>
</evidence>
<evidence type="ECO:0000256" key="1">
    <source>
        <dbReference type="ARBA" id="ARBA00004651"/>
    </source>
</evidence>
<reference evidence="10" key="1">
    <citation type="submission" date="2020-02" db="EMBL/GenBank/DDBJ databases">
        <authorList>
            <person name="Meier V. D."/>
        </authorList>
    </citation>
    <scope>NUCLEOTIDE SEQUENCE</scope>
    <source>
        <strain evidence="10">AVDCRST_MAG33</strain>
    </source>
</reference>
<evidence type="ECO:0008006" key="11">
    <source>
        <dbReference type="Google" id="ProtNLM"/>
    </source>
</evidence>
<dbReference type="AlphaFoldDB" id="A0A6J4V8A4"/>
<keyword evidence="5 7" id="KW-1133">Transmembrane helix</keyword>
<evidence type="ECO:0000256" key="6">
    <source>
        <dbReference type="ARBA" id="ARBA00023136"/>
    </source>
</evidence>
<evidence type="ECO:0000256" key="4">
    <source>
        <dbReference type="ARBA" id="ARBA00022692"/>
    </source>
</evidence>
<feature type="transmembrane region" description="Helical" evidence="7">
    <location>
        <begin position="64"/>
        <end position="86"/>
    </location>
</feature>
<dbReference type="InterPro" id="IPR007353">
    <property type="entry name" value="DUF421"/>
</dbReference>